<dbReference type="Gene3D" id="3.30.160.60">
    <property type="entry name" value="Classic Zinc Finger"/>
    <property type="match status" value="2"/>
</dbReference>
<dbReference type="InterPro" id="IPR036236">
    <property type="entry name" value="Znf_C2H2_sf"/>
</dbReference>
<reference evidence="7 8" key="1">
    <citation type="submission" date="2015-01" db="EMBL/GenBank/DDBJ databases">
        <title>The Genome Sequence of Ochroconis gallopava CBS43764.</title>
        <authorList>
            <consortium name="The Broad Institute Genomics Platform"/>
            <person name="Cuomo C."/>
            <person name="de Hoog S."/>
            <person name="Gorbushina A."/>
            <person name="Stielow B."/>
            <person name="Teixiera M."/>
            <person name="Abouelleil A."/>
            <person name="Chapman S.B."/>
            <person name="Priest M."/>
            <person name="Young S.K."/>
            <person name="Wortman J."/>
            <person name="Nusbaum C."/>
            <person name="Birren B."/>
        </authorList>
    </citation>
    <scope>NUCLEOTIDE SEQUENCE [LARGE SCALE GENOMIC DNA]</scope>
    <source>
        <strain evidence="7 8">CBS 43764</strain>
    </source>
</reference>
<evidence type="ECO:0000313" key="7">
    <source>
        <dbReference type="EMBL" id="KIW04036.1"/>
    </source>
</evidence>
<dbReference type="EMBL" id="KN847542">
    <property type="protein sequence ID" value="KIW04036.1"/>
    <property type="molecule type" value="Genomic_DNA"/>
</dbReference>
<evidence type="ECO:0000256" key="1">
    <source>
        <dbReference type="ARBA" id="ARBA00022723"/>
    </source>
</evidence>
<dbReference type="HOGENOM" id="CLU_906739_0_0_1"/>
<evidence type="ECO:0000256" key="2">
    <source>
        <dbReference type="ARBA" id="ARBA00022771"/>
    </source>
</evidence>
<dbReference type="Pfam" id="PF00096">
    <property type="entry name" value="zf-C2H2"/>
    <property type="match status" value="1"/>
</dbReference>
<dbReference type="SMART" id="SM00355">
    <property type="entry name" value="ZnF_C2H2"/>
    <property type="match status" value="3"/>
</dbReference>
<dbReference type="RefSeq" id="XP_016213905.1">
    <property type="nucleotide sequence ID" value="XM_016358287.1"/>
</dbReference>
<dbReference type="SUPFAM" id="SSF57667">
    <property type="entry name" value="beta-beta-alpha zinc fingers"/>
    <property type="match status" value="1"/>
</dbReference>
<dbReference type="OrthoDB" id="6910977at2759"/>
<evidence type="ECO:0000256" key="4">
    <source>
        <dbReference type="PROSITE-ProRule" id="PRU00042"/>
    </source>
</evidence>
<dbReference type="GO" id="GO:0000981">
    <property type="term" value="F:DNA-binding transcription factor activity, RNA polymerase II-specific"/>
    <property type="evidence" value="ECO:0007669"/>
    <property type="project" value="TreeGrafter"/>
</dbReference>
<gene>
    <name evidence="7" type="ORF">PV09_04858</name>
</gene>
<dbReference type="VEuPathDB" id="FungiDB:PV09_04858"/>
<keyword evidence="2 4" id="KW-0863">Zinc-finger</keyword>
<sequence>MEGLFLNQDNHPYSEDKDGANSLYTDDEERSLTVSGTSRPCHNGYVAPQQVQLVPQDNDEEHGNLDQVIYVQQHVYDSGDLDLDLEFVEFSIHHTYTPGDRTYSGGRTLQDFERMSVLKQTAQTFPQNDSYTTFFDEPTMFETTLPFDDTNIAFRLEPDDSTNCVEPLDAYDPLAGLSTDLQLLSNSAASAAKPQRSLLPMTGKTPVSDHRPQELTCDQCGSTKCKSLESLKRHKDREHGSKVKIYSCPYANCPKKYTSKKNTDVDRHVNSFHLDNRSFVCTRCGKSFSRKDNYYRHGRSKRCSMSV</sequence>
<dbReference type="InParanoid" id="A0A0D1XN85"/>
<proteinExistence type="predicted"/>
<evidence type="ECO:0000256" key="3">
    <source>
        <dbReference type="ARBA" id="ARBA00022833"/>
    </source>
</evidence>
<keyword evidence="3" id="KW-0862">Zinc</keyword>
<evidence type="ECO:0000313" key="8">
    <source>
        <dbReference type="Proteomes" id="UP000053259"/>
    </source>
</evidence>
<dbReference type="STRING" id="253628.A0A0D1XN85"/>
<dbReference type="InterPro" id="IPR013087">
    <property type="entry name" value="Znf_C2H2_type"/>
</dbReference>
<feature type="domain" description="C2H2-type" evidence="6">
    <location>
        <begin position="279"/>
        <end position="299"/>
    </location>
</feature>
<dbReference type="Proteomes" id="UP000053259">
    <property type="component" value="Unassembled WGS sequence"/>
</dbReference>
<organism evidence="7 8">
    <name type="scientific">Verruconis gallopava</name>
    <dbReference type="NCBI Taxonomy" id="253628"/>
    <lineage>
        <taxon>Eukaryota</taxon>
        <taxon>Fungi</taxon>
        <taxon>Dikarya</taxon>
        <taxon>Ascomycota</taxon>
        <taxon>Pezizomycotina</taxon>
        <taxon>Dothideomycetes</taxon>
        <taxon>Pleosporomycetidae</taxon>
        <taxon>Venturiales</taxon>
        <taxon>Sympoventuriaceae</taxon>
        <taxon>Verruconis</taxon>
    </lineage>
</organism>
<dbReference type="AlphaFoldDB" id="A0A0D1XN85"/>
<dbReference type="GeneID" id="27312831"/>
<name>A0A0D1XN85_9PEZI</name>
<keyword evidence="1" id="KW-0479">Metal-binding</keyword>
<evidence type="ECO:0000256" key="5">
    <source>
        <dbReference type="SAM" id="MobiDB-lite"/>
    </source>
</evidence>
<dbReference type="PROSITE" id="PS50157">
    <property type="entry name" value="ZINC_FINGER_C2H2_2"/>
    <property type="match status" value="1"/>
</dbReference>
<dbReference type="PANTHER" id="PTHR23235:SF120">
    <property type="entry name" value="KRUPPEL-LIKE FACTOR 15"/>
    <property type="match status" value="1"/>
</dbReference>
<protein>
    <recommendedName>
        <fullName evidence="6">C2H2-type domain-containing protein</fullName>
    </recommendedName>
</protein>
<dbReference type="GO" id="GO:0008270">
    <property type="term" value="F:zinc ion binding"/>
    <property type="evidence" value="ECO:0007669"/>
    <property type="project" value="UniProtKB-KW"/>
</dbReference>
<keyword evidence="8" id="KW-1185">Reference proteome</keyword>
<dbReference type="GO" id="GO:0000978">
    <property type="term" value="F:RNA polymerase II cis-regulatory region sequence-specific DNA binding"/>
    <property type="evidence" value="ECO:0007669"/>
    <property type="project" value="TreeGrafter"/>
</dbReference>
<accession>A0A0D1XN85</accession>
<feature type="region of interest" description="Disordered" evidence="5">
    <location>
        <begin position="1"/>
        <end position="43"/>
    </location>
</feature>
<evidence type="ECO:0000259" key="6">
    <source>
        <dbReference type="PROSITE" id="PS50157"/>
    </source>
</evidence>
<dbReference type="PANTHER" id="PTHR23235">
    <property type="entry name" value="KRUEPPEL-LIKE TRANSCRIPTION FACTOR"/>
    <property type="match status" value="1"/>
</dbReference>